<protein>
    <submittedName>
        <fullName evidence="2">Uncharacterized protein</fullName>
    </submittedName>
</protein>
<comment type="caution">
    <text evidence="2">The sequence shown here is derived from an EMBL/GenBank/DDBJ whole genome shotgun (WGS) entry which is preliminary data.</text>
</comment>
<dbReference type="OrthoDB" id="539686at2759"/>
<feature type="compositionally biased region" description="Basic and acidic residues" evidence="1">
    <location>
        <begin position="16"/>
        <end position="26"/>
    </location>
</feature>
<keyword evidence="3" id="KW-1185">Reference proteome</keyword>
<reference evidence="2 3" key="1">
    <citation type="journal article" date="2017" name="Mol. Biol. Evol.">
        <title>The 4-celled Tetrabaena socialis nuclear genome reveals the essential components for genetic control of cell number at the origin of multicellularity in the volvocine lineage.</title>
        <authorList>
            <person name="Featherston J."/>
            <person name="Arakaki Y."/>
            <person name="Hanschen E.R."/>
            <person name="Ferris P.J."/>
            <person name="Michod R.E."/>
            <person name="Olson B.J.S.C."/>
            <person name="Nozaki H."/>
            <person name="Durand P.M."/>
        </authorList>
    </citation>
    <scope>NUCLEOTIDE SEQUENCE [LARGE SCALE GENOMIC DNA]</scope>
    <source>
        <strain evidence="2 3">NIES-571</strain>
    </source>
</reference>
<accession>A0A2J7ZM08</accession>
<feature type="region of interest" description="Disordered" evidence="1">
    <location>
        <begin position="62"/>
        <end position="85"/>
    </location>
</feature>
<gene>
    <name evidence="2" type="ORF">TSOC_012815</name>
</gene>
<evidence type="ECO:0000313" key="2">
    <source>
        <dbReference type="EMBL" id="PNH01309.1"/>
    </source>
</evidence>
<dbReference type="Proteomes" id="UP000236333">
    <property type="component" value="Unassembled WGS sequence"/>
</dbReference>
<dbReference type="AlphaFoldDB" id="A0A2J7ZM08"/>
<name>A0A2J7ZM08_9CHLO</name>
<feature type="compositionally biased region" description="Acidic residues" evidence="1">
    <location>
        <begin position="67"/>
        <end position="85"/>
    </location>
</feature>
<dbReference type="EMBL" id="PGGS01000943">
    <property type="protein sequence ID" value="PNH01309.1"/>
    <property type="molecule type" value="Genomic_DNA"/>
</dbReference>
<sequence length="85" mass="9783">MAEKDTGASETEFFDDFNRDPDKQDMRALPDDHPLKELFFSAFDPAMFHEVLTRFISQVRTRKEGPGEWDADAAEGECDEDHSLE</sequence>
<proteinExistence type="predicted"/>
<feature type="region of interest" description="Disordered" evidence="1">
    <location>
        <begin position="1"/>
        <end position="26"/>
    </location>
</feature>
<evidence type="ECO:0000256" key="1">
    <source>
        <dbReference type="SAM" id="MobiDB-lite"/>
    </source>
</evidence>
<organism evidence="2 3">
    <name type="scientific">Tetrabaena socialis</name>
    <dbReference type="NCBI Taxonomy" id="47790"/>
    <lineage>
        <taxon>Eukaryota</taxon>
        <taxon>Viridiplantae</taxon>
        <taxon>Chlorophyta</taxon>
        <taxon>core chlorophytes</taxon>
        <taxon>Chlorophyceae</taxon>
        <taxon>CS clade</taxon>
        <taxon>Chlamydomonadales</taxon>
        <taxon>Tetrabaenaceae</taxon>
        <taxon>Tetrabaena</taxon>
    </lineage>
</organism>
<evidence type="ECO:0000313" key="3">
    <source>
        <dbReference type="Proteomes" id="UP000236333"/>
    </source>
</evidence>